<evidence type="ECO:0000313" key="5">
    <source>
        <dbReference type="EMBL" id="SHH22999.1"/>
    </source>
</evidence>
<dbReference type="AlphaFoldDB" id="A0A1M5RAB0"/>
<feature type="domain" description="SLH" evidence="4">
    <location>
        <begin position="727"/>
        <end position="785"/>
    </location>
</feature>
<dbReference type="PROSITE" id="PS51272">
    <property type="entry name" value="SLH"/>
    <property type="match status" value="3"/>
</dbReference>
<evidence type="ECO:0000259" key="4">
    <source>
        <dbReference type="PROSITE" id="PS51272"/>
    </source>
</evidence>
<evidence type="ECO:0000256" key="1">
    <source>
        <dbReference type="ARBA" id="ARBA00022737"/>
    </source>
</evidence>
<dbReference type="Proteomes" id="UP000242520">
    <property type="component" value="Unassembled WGS sequence"/>
</dbReference>
<dbReference type="Gene3D" id="2.170.130.30">
    <property type="match status" value="1"/>
</dbReference>
<feature type="domain" description="SLH" evidence="4">
    <location>
        <begin position="601"/>
        <end position="660"/>
    </location>
</feature>
<feature type="chain" id="PRO_5039531929" evidence="3">
    <location>
        <begin position="21"/>
        <end position="785"/>
    </location>
</feature>
<dbReference type="PANTHER" id="PTHR43308:SF5">
    <property type="entry name" value="S-LAYER PROTEIN _ PEPTIDOGLYCAN ENDO-BETA-N-ACETYLGLUCOSAMINIDASE"/>
    <property type="match status" value="1"/>
</dbReference>
<evidence type="ECO:0000313" key="6">
    <source>
        <dbReference type="Proteomes" id="UP000242520"/>
    </source>
</evidence>
<dbReference type="InterPro" id="IPR001119">
    <property type="entry name" value="SLH_dom"/>
</dbReference>
<organism evidence="5 6">
    <name type="scientific">Tepidibacter thalassicus DSM 15285</name>
    <dbReference type="NCBI Taxonomy" id="1123350"/>
    <lineage>
        <taxon>Bacteria</taxon>
        <taxon>Bacillati</taxon>
        <taxon>Bacillota</taxon>
        <taxon>Clostridia</taxon>
        <taxon>Peptostreptococcales</taxon>
        <taxon>Peptostreptococcaceae</taxon>
        <taxon>Tepidibacter</taxon>
    </lineage>
</organism>
<sequence length="785" mass="88526">MKKLFISLVLSLSLVFPSFAQVSIDYTVDDNVAKINICGEKNKPVTITISDSNRKYYIDQGVTDLAGKIEFNVQLEKGKTYDCSVNVGNDKGTKSISIGNSDDEDVPVDKKDTVYISIKGYKGYIIRKTKVEIEENDTVLDITKRILNKNSIDYDISGGFVESIDGLANGDKGAKSGWLYNVDGKTPDVGADSIEVRKGQKIEWYYTVDYTKDDRNTSMNNKESKKEKNVDDVISNDEYKNLYKVVIDKFSSESEIVNAVEDAIDILNEKASDIDKEKDAKKLIDNVKDVSKIINKALKKVDSQYEIKNIADKSKVLIKSLIKSVEKISDENVKKEISAITEENIDLAVDLIDKMESEKYRDNIVNDMIESTGDLIEKLGKENTKELNEKVVKLVQGLINKVTIKNVENNEIKADEIKDIAQKILNKVKDMEQKLEKNNIEVNRVLEKKLILNVASKGEKEAQISLDPKVMECGLDKIEVNTNMASFSIKPNTFDEEKEITLKVKKINASDLSKNISIHIPSDSVVVDFEAKVGDKNITEFKEPIEVSIPYKGDVKNKENITVFYINENGYLEPMGGMYNSETKTVKFITNHFSKYFAKEYTKKFSDLENIKWAKDAVEIMASKGMVNGKENDKFNPNDNITRAEFAVLITRMLKCVDCDSEIPFEDVNKDDWYYKAVLAAYSNGLINGKGDTVFDPNGDITREEMSKIIASVLERKGYKRAKIEELNVFKDKEKIASWAKEGVALAVREGIINGVDEKSFAPKQKATRAQAGVMLYRLYNSIMN</sequence>
<dbReference type="PANTHER" id="PTHR43308">
    <property type="entry name" value="OUTER MEMBRANE PROTEIN ALPHA-RELATED"/>
    <property type="match status" value="1"/>
</dbReference>
<feature type="signal peptide" evidence="3">
    <location>
        <begin position="1"/>
        <end position="20"/>
    </location>
</feature>
<keyword evidence="1" id="KW-0677">Repeat</keyword>
<keyword evidence="6" id="KW-1185">Reference proteome</keyword>
<evidence type="ECO:0000256" key="2">
    <source>
        <dbReference type="SAM" id="Coils"/>
    </source>
</evidence>
<reference evidence="6" key="1">
    <citation type="submission" date="2016-11" db="EMBL/GenBank/DDBJ databases">
        <authorList>
            <person name="Varghese N."/>
            <person name="Submissions S."/>
        </authorList>
    </citation>
    <scope>NUCLEOTIDE SEQUENCE [LARGE SCALE GENOMIC DNA]</scope>
    <source>
        <strain evidence="6">DSM 15285</strain>
    </source>
</reference>
<protein>
    <submittedName>
        <fullName evidence="5">S-layer homology domain-containing protein</fullName>
    </submittedName>
</protein>
<dbReference type="InterPro" id="IPR051465">
    <property type="entry name" value="Cell_Envelope_Struct_Comp"/>
</dbReference>
<name>A0A1M5RAB0_9FIRM</name>
<evidence type="ECO:0000256" key="3">
    <source>
        <dbReference type="SAM" id="SignalP"/>
    </source>
</evidence>
<dbReference type="STRING" id="1123350.SAMN02744040_01292"/>
<keyword evidence="2" id="KW-0175">Coiled coil</keyword>
<feature type="coiled-coil region" evidence="2">
    <location>
        <begin position="414"/>
        <end position="448"/>
    </location>
</feature>
<dbReference type="Pfam" id="PF00395">
    <property type="entry name" value="SLH"/>
    <property type="match status" value="3"/>
</dbReference>
<dbReference type="Pfam" id="PF14478">
    <property type="entry name" value="DUF4430"/>
    <property type="match status" value="1"/>
</dbReference>
<dbReference type="EMBL" id="FQXH01000011">
    <property type="protein sequence ID" value="SHH22999.1"/>
    <property type="molecule type" value="Genomic_DNA"/>
</dbReference>
<dbReference type="RefSeq" id="WP_072724813.1">
    <property type="nucleotide sequence ID" value="NZ_FQXH01000011.1"/>
</dbReference>
<feature type="domain" description="SLH" evidence="4">
    <location>
        <begin position="661"/>
        <end position="724"/>
    </location>
</feature>
<dbReference type="InterPro" id="IPR027954">
    <property type="entry name" value="Transcobalamin-like_C"/>
</dbReference>
<keyword evidence="3" id="KW-0732">Signal</keyword>
<proteinExistence type="predicted"/>
<gene>
    <name evidence="5" type="ORF">SAMN02744040_01292</name>
</gene>
<accession>A0A1M5RAB0</accession>